<protein>
    <submittedName>
        <fullName evidence="2">Uncharacterized protein</fullName>
    </submittedName>
</protein>
<proteinExistence type="predicted"/>
<dbReference type="AlphaFoldDB" id="A0A5J5ABS3"/>
<dbReference type="PANTHER" id="PTHR24121">
    <property type="entry name" value="NO MECHANORECEPTOR POTENTIAL C, ISOFORM D-RELATED"/>
    <property type="match status" value="1"/>
</dbReference>
<dbReference type="EMBL" id="CM018045">
    <property type="protein sequence ID" value="KAA8527704.1"/>
    <property type="molecule type" value="Genomic_DNA"/>
</dbReference>
<dbReference type="OrthoDB" id="1847170at2759"/>
<sequence>MDPILYKAAVEGNIDVVVQNKDQLDVKVTPNNNTVLHVVAQFHNNATCVKEILALQSSLLLWVNVKREIPLHIAAREGHYDVIQALIECAKALGEETLTRNFTVFSVVSHRSQMDPVLYRAAVNGEIAVLERKQDQLEVQVTPNRNTVLHVAAQFHNNSNFARGIHALQSSLLRKQVKDSKVGSDWLRSC</sequence>
<organism evidence="2 3">
    <name type="scientific">Nyssa sinensis</name>
    <dbReference type="NCBI Taxonomy" id="561372"/>
    <lineage>
        <taxon>Eukaryota</taxon>
        <taxon>Viridiplantae</taxon>
        <taxon>Streptophyta</taxon>
        <taxon>Embryophyta</taxon>
        <taxon>Tracheophyta</taxon>
        <taxon>Spermatophyta</taxon>
        <taxon>Magnoliopsida</taxon>
        <taxon>eudicotyledons</taxon>
        <taxon>Gunneridae</taxon>
        <taxon>Pentapetalae</taxon>
        <taxon>asterids</taxon>
        <taxon>Cornales</taxon>
        <taxon>Nyssaceae</taxon>
        <taxon>Nyssa</taxon>
    </lineage>
</organism>
<feature type="repeat" description="ANK" evidence="1">
    <location>
        <begin position="66"/>
        <end position="88"/>
    </location>
</feature>
<dbReference type="PROSITE" id="PS50088">
    <property type="entry name" value="ANK_REPEAT"/>
    <property type="match status" value="1"/>
</dbReference>
<dbReference type="SUPFAM" id="SSF48403">
    <property type="entry name" value="Ankyrin repeat"/>
    <property type="match status" value="1"/>
</dbReference>
<dbReference type="SMART" id="SM00248">
    <property type="entry name" value="ANK"/>
    <property type="match status" value="3"/>
</dbReference>
<dbReference type="Gene3D" id="1.25.40.20">
    <property type="entry name" value="Ankyrin repeat-containing domain"/>
    <property type="match status" value="1"/>
</dbReference>
<accession>A0A5J5ABS3</accession>
<evidence type="ECO:0000313" key="2">
    <source>
        <dbReference type="EMBL" id="KAA8527704.1"/>
    </source>
</evidence>
<evidence type="ECO:0000256" key="1">
    <source>
        <dbReference type="PROSITE-ProRule" id="PRU00023"/>
    </source>
</evidence>
<dbReference type="PANTHER" id="PTHR24121:SF22">
    <property type="entry name" value="PROTEIN ACCELERATED CELL DEATH 6-LIKE"/>
    <property type="match status" value="1"/>
</dbReference>
<keyword evidence="3" id="KW-1185">Reference proteome</keyword>
<dbReference type="InterPro" id="IPR002110">
    <property type="entry name" value="Ankyrin_rpt"/>
</dbReference>
<dbReference type="Pfam" id="PF12796">
    <property type="entry name" value="Ank_2"/>
    <property type="match status" value="1"/>
</dbReference>
<reference evidence="2 3" key="1">
    <citation type="submission" date="2019-09" db="EMBL/GenBank/DDBJ databases">
        <title>A chromosome-level genome assembly of the Chinese tupelo Nyssa sinensis.</title>
        <authorList>
            <person name="Yang X."/>
            <person name="Kang M."/>
            <person name="Yang Y."/>
            <person name="Xiong H."/>
            <person name="Wang M."/>
            <person name="Zhang Z."/>
            <person name="Wang Z."/>
            <person name="Wu H."/>
            <person name="Ma T."/>
            <person name="Liu J."/>
            <person name="Xi Z."/>
        </authorList>
    </citation>
    <scope>NUCLEOTIDE SEQUENCE [LARGE SCALE GENOMIC DNA]</scope>
    <source>
        <strain evidence="2">J267</strain>
        <tissue evidence="2">Leaf</tissue>
    </source>
</reference>
<dbReference type="Proteomes" id="UP000325577">
    <property type="component" value="Linkage Group LG21"/>
</dbReference>
<keyword evidence="1" id="KW-0040">ANK repeat</keyword>
<dbReference type="PROSITE" id="PS50297">
    <property type="entry name" value="ANK_REP_REGION"/>
    <property type="match status" value="1"/>
</dbReference>
<dbReference type="InterPro" id="IPR036770">
    <property type="entry name" value="Ankyrin_rpt-contain_sf"/>
</dbReference>
<gene>
    <name evidence="2" type="ORF">F0562_035427</name>
</gene>
<name>A0A5J5ABS3_9ASTE</name>
<evidence type="ECO:0000313" key="3">
    <source>
        <dbReference type="Proteomes" id="UP000325577"/>
    </source>
</evidence>